<dbReference type="InterPro" id="IPR015892">
    <property type="entry name" value="Carbonic_anhydrase_CS"/>
</dbReference>
<dbReference type="Pfam" id="PF00484">
    <property type="entry name" value="Pro_CA"/>
    <property type="match status" value="1"/>
</dbReference>
<proteinExistence type="inferred from homology"/>
<feature type="binding site" evidence="7">
    <location>
        <position position="108"/>
    </location>
    <ligand>
        <name>Zn(2+)</name>
        <dbReference type="ChEBI" id="CHEBI:29105"/>
    </ligand>
</feature>
<accession>A0A840WJ68</accession>
<dbReference type="EC" id="4.2.1.1" evidence="2 8"/>
<dbReference type="EMBL" id="JACIJS010000001">
    <property type="protein sequence ID" value="MBB5514243.1"/>
    <property type="molecule type" value="Genomic_DNA"/>
</dbReference>
<feature type="binding site" evidence="7">
    <location>
        <position position="47"/>
    </location>
    <ligand>
        <name>Zn(2+)</name>
        <dbReference type="ChEBI" id="CHEBI:29105"/>
    </ligand>
</feature>
<keyword evidence="3 7" id="KW-0479">Metal-binding</keyword>
<comment type="similarity">
    <text evidence="1 8">Belongs to the beta-class carbonic anhydrase family.</text>
</comment>
<organism evidence="9 10">
    <name type="scientific">Rubricella aquisinus</name>
    <dbReference type="NCBI Taxonomy" id="2028108"/>
    <lineage>
        <taxon>Bacteria</taxon>
        <taxon>Pseudomonadati</taxon>
        <taxon>Pseudomonadota</taxon>
        <taxon>Alphaproteobacteria</taxon>
        <taxon>Rhodobacterales</taxon>
        <taxon>Paracoccaceae</taxon>
        <taxon>Rubricella</taxon>
    </lineage>
</organism>
<keyword evidence="5 8" id="KW-0456">Lyase</keyword>
<dbReference type="Gene3D" id="3.40.1050.10">
    <property type="entry name" value="Carbonic anhydrase"/>
    <property type="match status" value="1"/>
</dbReference>
<feature type="binding site" evidence="7">
    <location>
        <position position="49"/>
    </location>
    <ligand>
        <name>Zn(2+)</name>
        <dbReference type="ChEBI" id="CHEBI:29105"/>
    </ligand>
</feature>
<sequence length="217" mass="23975">MHRIRPLPGYLSKRLNGWRATDFNDNRAWYASLAERGQHPRAMVVSCCDSRVDPMAMFGAEPGDFFLVRNVANLIPPYAPDHDHHGTSAAIEYAVKALGVAHIVVMGHSGCGGVEACFDMCSGAAPELMEEKSFIGRWMDILAPGFEVVKDMKEGRPAQLTALEHQGVLVSVDNLLTFPFVQDAINEKRLSVHGIWVNIASGEMHEYHGDTRTFDPV</sequence>
<dbReference type="GO" id="GO:0015976">
    <property type="term" value="P:carbon utilization"/>
    <property type="evidence" value="ECO:0007669"/>
    <property type="project" value="InterPro"/>
</dbReference>
<dbReference type="Proteomes" id="UP000553766">
    <property type="component" value="Unassembled WGS sequence"/>
</dbReference>
<evidence type="ECO:0000256" key="2">
    <source>
        <dbReference type="ARBA" id="ARBA00012925"/>
    </source>
</evidence>
<evidence type="ECO:0000256" key="4">
    <source>
        <dbReference type="ARBA" id="ARBA00022833"/>
    </source>
</evidence>
<evidence type="ECO:0000256" key="1">
    <source>
        <dbReference type="ARBA" id="ARBA00006217"/>
    </source>
</evidence>
<evidence type="ECO:0000256" key="3">
    <source>
        <dbReference type="ARBA" id="ARBA00022723"/>
    </source>
</evidence>
<evidence type="ECO:0000256" key="5">
    <source>
        <dbReference type="ARBA" id="ARBA00023239"/>
    </source>
</evidence>
<evidence type="ECO:0000256" key="7">
    <source>
        <dbReference type="PIRSR" id="PIRSR601765-1"/>
    </source>
</evidence>
<dbReference type="SUPFAM" id="SSF53056">
    <property type="entry name" value="beta-carbonic anhydrase, cab"/>
    <property type="match status" value="1"/>
</dbReference>
<keyword evidence="4 7" id="KW-0862">Zinc</keyword>
<evidence type="ECO:0000256" key="6">
    <source>
        <dbReference type="ARBA" id="ARBA00048348"/>
    </source>
</evidence>
<comment type="cofactor">
    <cofactor evidence="7">
        <name>Zn(2+)</name>
        <dbReference type="ChEBI" id="CHEBI:29105"/>
    </cofactor>
    <text evidence="7">Binds 1 zinc ion per subunit.</text>
</comment>
<dbReference type="GO" id="GO:0008270">
    <property type="term" value="F:zinc ion binding"/>
    <property type="evidence" value="ECO:0007669"/>
    <property type="project" value="UniProtKB-UniRule"/>
</dbReference>
<dbReference type="SMART" id="SM00947">
    <property type="entry name" value="Pro_CA"/>
    <property type="match status" value="1"/>
</dbReference>
<dbReference type="PANTHER" id="PTHR11002">
    <property type="entry name" value="CARBONIC ANHYDRASE"/>
    <property type="match status" value="1"/>
</dbReference>
<name>A0A840WJ68_9RHOB</name>
<evidence type="ECO:0000313" key="9">
    <source>
        <dbReference type="EMBL" id="MBB5514243.1"/>
    </source>
</evidence>
<evidence type="ECO:0000313" key="10">
    <source>
        <dbReference type="Proteomes" id="UP000553766"/>
    </source>
</evidence>
<reference evidence="9 10" key="1">
    <citation type="submission" date="2020-08" db="EMBL/GenBank/DDBJ databases">
        <title>Genomic Encyclopedia of Type Strains, Phase IV (KMG-IV): sequencing the most valuable type-strain genomes for metagenomic binning, comparative biology and taxonomic classification.</title>
        <authorList>
            <person name="Goeker M."/>
        </authorList>
    </citation>
    <scope>NUCLEOTIDE SEQUENCE [LARGE SCALE GENOMIC DNA]</scope>
    <source>
        <strain evidence="9 10">DSM 103377</strain>
    </source>
</reference>
<feature type="binding site" evidence="7">
    <location>
        <position position="111"/>
    </location>
    <ligand>
        <name>Zn(2+)</name>
        <dbReference type="ChEBI" id="CHEBI:29105"/>
    </ligand>
</feature>
<evidence type="ECO:0000256" key="8">
    <source>
        <dbReference type="RuleBase" id="RU003956"/>
    </source>
</evidence>
<comment type="catalytic activity">
    <reaction evidence="6 8">
        <text>hydrogencarbonate + H(+) = CO2 + H2O</text>
        <dbReference type="Rhea" id="RHEA:10748"/>
        <dbReference type="ChEBI" id="CHEBI:15377"/>
        <dbReference type="ChEBI" id="CHEBI:15378"/>
        <dbReference type="ChEBI" id="CHEBI:16526"/>
        <dbReference type="ChEBI" id="CHEBI:17544"/>
        <dbReference type="EC" id="4.2.1.1"/>
    </reaction>
</comment>
<dbReference type="GO" id="GO:0004089">
    <property type="term" value="F:carbonate dehydratase activity"/>
    <property type="evidence" value="ECO:0007669"/>
    <property type="project" value="UniProtKB-UniRule"/>
</dbReference>
<dbReference type="AlphaFoldDB" id="A0A840WJ68"/>
<dbReference type="PROSITE" id="PS00705">
    <property type="entry name" value="PROK_CO2_ANHYDRASE_2"/>
    <property type="match status" value="1"/>
</dbReference>
<dbReference type="PANTHER" id="PTHR11002:SF76">
    <property type="entry name" value="CARBONIC ANHYDRASE"/>
    <property type="match status" value="1"/>
</dbReference>
<dbReference type="InterPro" id="IPR045066">
    <property type="entry name" value="Beta_CA_cladeB"/>
</dbReference>
<keyword evidence="10" id="KW-1185">Reference proteome</keyword>
<protein>
    <recommendedName>
        <fullName evidence="2 8">Carbonic anhydrase</fullName>
        <ecNumber evidence="2 8">4.2.1.1</ecNumber>
    </recommendedName>
    <alternativeName>
        <fullName evidence="8">Carbonate dehydratase</fullName>
    </alternativeName>
</protein>
<dbReference type="RefSeq" id="WP_184007634.1">
    <property type="nucleotide sequence ID" value="NZ_JACIJS010000001.1"/>
</dbReference>
<dbReference type="InterPro" id="IPR036874">
    <property type="entry name" value="Carbonic_anhydrase_sf"/>
</dbReference>
<dbReference type="CDD" id="cd00884">
    <property type="entry name" value="beta_CA_cladeB"/>
    <property type="match status" value="1"/>
</dbReference>
<comment type="caution">
    <text evidence="9">The sequence shown here is derived from an EMBL/GenBank/DDBJ whole genome shotgun (WGS) entry which is preliminary data.</text>
</comment>
<gene>
    <name evidence="9" type="ORF">FHS89_000241</name>
</gene>
<comment type="function">
    <text evidence="8">Reversible hydration of carbon dioxide.</text>
</comment>
<dbReference type="InterPro" id="IPR001765">
    <property type="entry name" value="Carbonic_anhydrase"/>
</dbReference>